<reference evidence="1 2" key="1">
    <citation type="submission" date="2014-05" db="EMBL/GenBank/DDBJ databases">
        <title>Draft genome sequence of a rare smut relative, Tilletiaria anomala UBC 951.</title>
        <authorList>
            <consortium name="DOE Joint Genome Institute"/>
            <person name="Toome M."/>
            <person name="Kuo A."/>
            <person name="Henrissat B."/>
            <person name="Lipzen A."/>
            <person name="Tritt A."/>
            <person name="Yoshinaga Y."/>
            <person name="Zane M."/>
            <person name="Barry K."/>
            <person name="Grigoriev I.V."/>
            <person name="Spatafora J.W."/>
            <person name="Aimea M.C."/>
        </authorList>
    </citation>
    <scope>NUCLEOTIDE SEQUENCE [LARGE SCALE GENOMIC DNA]</scope>
    <source>
        <strain evidence="1 2">UBC 951</strain>
    </source>
</reference>
<accession>A0A066WFU7</accession>
<keyword evidence="2" id="KW-1185">Reference proteome</keyword>
<dbReference type="GeneID" id="25267551"/>
<gene>
    <name evidence="1" type="ORF">K437DRAFT_49689</name>
</gene>
<evidence type="ECO:0000313" key="2">
    <source>
        <dbReference type="Proteomes" id="UP000027361"/>
    </source>
</evidence>
<evidence type="ECO:0000313" key="1">
    <source>
        <dbReference type="EMBL" id="KDN51373.1"/>
    </source>
</evidence>
<comment type="caution">
    <text evidence="1">The sequence shown here is derived from an EMBL/GenBank/DDBJ whole genome shotgun (WGS) entry which is preliminary data.</text>
</comment>
<dbReference type="InParanoid" id="A0A066WFU7"/>
<dbReference type="Proteomes" id="UP000027361">
    <property type="component" value="Unassembled WGS sequence"/>
</dbReference>
<dbReference type="EMBL" id="JMSN01000016">
    <property type="protein sequence ID" value="KDN51373.1"/>
    <property type="molecule type" value="Genomic_DNA"/>
</dbReference>
<organism evidence="1 2">
    <name type="scientific">Tilletiaria anomala (strain ATCC 24038 / CBS 436.72 / UBC 951)</name>
    <dbReference type="NCBI Taxonomy" id="1037660"/>
    <lineage>
        <taxon>Eukaryota</taxon>
        <taxon>Fungi</taxon>
        <taxon>Dikarya</taxon>
        <taxon>Basidiomycota</taxon>
        <taxon>Ustilaginomycotina</taxon>
        <taxon>Exobasidiomycetes</taxon>
        <taxon>Georgefischeriales</taxon>
        <taxon>Tilletiariaceae</taxon>
        <taxon>Tilletiaria</taxon>
    </lineage>
</organism>
<proteinExistence type="predicted"/>
<name>A0A066WFU7_TILAU</name>
<sequence>MRHFNQVACFAAFFLFMRRGCHEFRRNVVHLLCIQVHGLWSTLYIRLFPLDLDIHVDLSFRLIVPAATNSPLLGIEHTPSYRPTCSALQSPQCLAPLWLSGAWGPSVRFPASSVTRPIFLQLEGGRIGLRVSLAMAVGARSRV</sequence>
<dbReference type="HOGENOM" id="CLU_1807567_0_0_1"/>
<dbReference type="AlphaFoldDB" id="A0A066WFU7"/>
<protein>
    <submittedName>
        <fullName evidence="1">Uncharacterized protein</fullName>
    </submittedName>
</protein>
<dbReference type="RefSeq" id="XP_013244707.1">
    <property type="nucleotide sequence ID" value="XM_013389253.1"/>
</dbReference>